<dbReference type="InterPro" id="IPR050275">
    <property type="entry name" value="PGM_Phosphatase"/>
</dbReference>
<dbReference type="OrthoDB" id="9082843at2"/>
<dbReference type="PANTHER" id="PTHR48100">
    <property type="entry name" value="BROAD-SPECIFICITY PHOSPHATASE YOR283W-RELATED"/>
    <property type="match status" value="1"/>
</dbReference>
<name>A0A345P2F1_9GAMM</name>
<dbReference type="Gene3D" id="3.40.50.1240">
    <property type="entry name" value="Phosphoglycerate mutase-like"/>
    <property type="match status" value="1"/>
</dbReference>
<evidence type="ECO:0000313" key="1">
    <source>
        <dbReference type="EMBL" id="AXI01460.1"/>
    </source>
</evidence>
<dbReference type="KEGG" id="mbah:HYN46_00235"/>
<dbReference type="Pfam" id="PF00300">
    <property type="entry name" value="His_Phos_1"/>
    <property type="match status" value="1"/>
</dbReference>
<accession>A0A345P2F1</accession>
<dbReference type="PANTHER" id="PTHR48100:SF2">
    <property type="entry name" value="CONSERVED PROTEIN"/>
    <property type="match status" value="1"/>
</dbReference>
<dbReference type="GO" id="GO:0016791">
    <property type="term" value="F:phosphatase activity"/>
    <property type="evidence" value="ECO:0007669"/>
    <property type="project" value="TreeGrafter"/>
</dbReference>
<dbReference type="EMBL" id="CP031222">
    <property type="protein sequence ID" value="AXI01460.1"/>
    <property type="molecule type" value="Genomic_DNA"/>
</dbReference>
<reference evidence="1 2" key="1">
    <citation type="submission" date="2018-07" db="EMBL/GenBank/DDBJ databases">
        <title>Genome sequencing of Moraxellaceae gen. HYN0046.</title>
        <authorList>
            <person name="Kim M."/>
            <person name="Yi H."/>
        </authorList>
    </citation>
    <scope>NUCLEOTIDE SEQUENCE [LARGE SCALE GENOMIC DNA]</scope>
    <source>
        <strain evidence="1 2">HYN0046</strain>
    </source>
</reference>
<dbReference type="CDD" id="cd07067">
    <property type="entry name" value="HP_PGM_like"/>
    <property type="match status" value="1"/>
</dbReference>
<organism evidence="1 2">
    <name type="scientific">Aquirhabdus parva</name>
    <dbReference type="NCBI Taxonomy" id="2283318"/>
    <lineage>
        <taxon>Bacteria</taxon>
        <taxon>Pseudomonadati</taxon>
        <taxon>Pseudomonadota</taxon>
        <taxon>Gammaproteobacteria</taxon>
        <taxon>Moraxellales</taxon>
        <taxon>Moraxellaceae</taxon>
        <taxon>Aquirhabdus</taxon>
    </lineage>
</organism>
<keyword evidence="2" id="KW-1185">Reference proteome</keyword>
<evidence type="ECO:0008006" key="3">
    <source>
        <dbReference type="Google" id="ProtNLM"/>
    </source>
</evidence>
<evidence type="ECO:0000313" key="2">
    <source>
        <dbReference type="Proteomes" id="UP000253940"/>
    </source>
</evidence>
<protein>
    <recommendedName>
        <fullName evidence="3">Histidine phosphatase family protein</fullName>
    </recommendedName>
</protein>
<gene>
    <name evidence="1" type="ORF">HYN46_00235</name>
</gene>
<dbReference type="Proteomes" id="UP000253940">
    <property type="component" value="Chromosome"/>
</dbReference>
<dbReference type="SMART" id="SM00855">
    <property type="entry name" value="PGAM"/>
    <property type="match status" value="1"/>
</dbReference>
<dbReference type="RefSeq" id="WP_114897572.1">
    <property type="nucleotide sequence ID" value="NZ_CP031222.1"/>
</dbReference>
<dbReference type="GO" id="GO:0005737">
    <property type="term" value="C:cytoplasm"/>
    <property type="evidence" value="ECO:0007669"/>
    <property type="project" value="TreeGrafter"/>
</dbReference>
<dbReference type="InterPro" id="IPR013078">
    <property type="entry name" value="His_Pase_superF_clade-1"/>
</dbReference>
<dbReference type="SUPFAM" id="SSF53254">
    <property type="entry name" value="Phosphoglycerate mutase-like"/>
    <property type="match status" value="1"/>
</dbReference>
<dbReference type="AlphaFoldDB" id="A0A345P2F1"/>
<proteinExistence type="predicted"/>
<sequence length="193" mass="21953">MPKIYLIRHGRAQANSRDDNNPALDSLGHQQAMDIVRDLEGLAPCPIWVSPLRRCRQTAAPLAYKWSISPIIEPYVSEVPSPMQEPVSRSAWLMRMLDRSWLEMAADGEQLAVGYADLLHTWRQRIYDVVLSCRQDTVIYSHFFVINSLIAEATSNDRVACAMLDSASISVLDLENYTLRLDRMGKQMVSHLH</sequence>
<dbReference type="InterPro" id="IPR029033">
    <property type="entry name" value="His_PPase_superfam"/>
</dbReference>